<name>A0ABU0FNN0_9HYPH</name>
<dbReference type="GO" id="GO:0016853">
    <property type="term" value="F:isomerase activity"/>
    <property type="evidence" value="ECO:0007669"/>
    <property type="project" value="UniProtKB-KW"/>
</dbReference>
<organism evidence="2 3">
    <name type="scientific">Labrys monachus</name>
    <dbReference type="NCBI Taxonomy" id="217067"/>
    <lineage>
        <taxon>Bacteria</taxon>
        <taxon>Pseudomonadati</taxon>
        <taxon>Pseudomonadota</taxon>
        <taxon>Alphaproteobacteria</taxon>
        <taxon>Hyphomicrobiales</taxon>
        <taxon>Xanthobacteraceae</taxon>
        <taxon>Labrys</taxon>
    </lineage>
</organism>
<dbReference type="SUPFAM" id="SSF51658">
    <property type="entry name" value="Xylose isomerase-like"/>
    <property type="match status" value="1"/>
</dbReference>
<dbReference type="EMBL" id="JAUSVK010000001">
    <property type="protein sequence ID" value="MDQ0396219.1"/>
    <property type="molecule type" value="Genomic_DNA"/>
</dbReference>
<dbReference type="Gene3D" id="3.20.20.150">
    <property type="entry name" value="Divalent-metal-dependent TIM barrel enzymes"/>
    <property type="match status" value="1"/>
</dbReference>
<dbReference type="Proteomes" id="UP001237448">
    <property type="component" value="Unassembled WGS sequence"/>
</dbReference>
<dbReference type="InterPro" id="IPR036237">
    <property type="entry name" value="Xyl_isomerase-like_sf"/>
</dbReference>
<gene>
    <name evidence="2" type="ORF">J3R73_006011</name>
</gene>
<dbReference type="Pfam" id="PF01261">
    <property type="entry name" value="AP_endonuc_2"/>
    <property type="match status" value="1"/>
</dbReference>
<dbReference type="PANTHER" id="PTHR12110">
    <property type="entry name" value="HYDROXYPYRUVATE ISOMERASE"/>
    <property type="match status" value="1"/>
</dbReference>
<keyword evidence="3" id="KW-1185">Reference proteome</keyword>
<evidence type="ECO:0000313" key="2">
    <source>
        <dbReference type="EMBL" id="MDQ0396219.1"/>
    </source>
</evidence>
<evidence type="ECO:0000259" key="1">
    <source>
        <dbReference type="Pfam" id="PF01261"/>
    </source>
</evidence>
<accession>A0ABU0FNN0</accession>
<sequence length="277" mass="29225">MQLGIFAKTFSGTMPDAVMNAARLAGYQAVQYNMACSGLASMPSAIPDQAADAVRAAAIEHGIAVVAVSATYNMIHPDPAVRARGHESLRVIAGSAHRMGTRLLTLCTGTRDPDDQWRAHPDNEAPQAWGDLLDAMTVAVAVADEHDVDLGIEPELANVVNSAAKARSLIDEVNSPRLKIVLDPANLFESEPLDAQRRIVAAGIALLADRIALAHAKDRDARGRFATAGTGVLDYDHYLKCLAHAGFDGPLVTHGLAAGEASDVARFLQQQIAGLPA</sequence>
<comment type="caution">
    <text evidence="2">The sequence shown here is derived from an EMBL/GenBank/DDBJ whole genome shotgun (WGS) entry which is preliminary data.</text>
</comment>
<keyword evidence="2" id="KW-0413">Isomerase</keyword>
<evidence type="ECO:0000313" key="3">
    <source>
        <dbReference type="Proteomes" id="UP001237448"/>
    </source>
</evidence>
<feature type="domain" description="Xylose isomerase-like TIM barrel" evidence="1">
    <location>
        <begin position="21"/>
        <end position="253"/>
    </location>
</feature>
<dbReference type="InterPro" id="IPR050312">
    <property type="entry name" value="IolE/XylAMocC-like"/>
</dbReference>
<dbReference type="RefSeq" id="WP_307436162.1">
    <property type="nucleotide sequence ID" value="NZ_JAUSVK010000001.1"/>
</dbReference>
<dbReference type="PANTHER" id="PTHR12110:SF21">
    <property type="entry name" value="XYLOSE ISOMERASE-LIKE TIM BARREL DOMAIN-CONTAINING PROTEIN"/>
    <property type="match status" value="1"/>
</dbReference>
<dbReference type="InterPro" id="IPR013022">
    <property type="entry name" value="Xyl_isomerase-like_TIM-brl"/>
</dbReference>
<proteinExistence type="predicted"/>
<protein>
    <submittedName>
        <fullName evidence="2">Sugar phosphate isomerase/epimerase</fullName>
    </submittedName>
</protein>
<reference evidence="2 3" key="1">
    <citation type="submission" date="2023-07" db="EMBL/GenBank/DDBJ databases">
        <title>Genomic Encyclopedia of Type Strains, Phase IV (KMG-IV): sequencing the most valuable type-strain genomes for metagenomic binning, comparative biology and taxonomic classification.</title>
        <authorList>
            <person name="Goeker M."/>
        </authorList>
    </citation>
    <scope>NUCLEOTIDE SEQUENCE [LARGE SCALE GENOMIC DNA]</scope>
    <source>
        <strain evidence="2 3">DSM 5896</strain>
    </source>
</reference>